<gene>
    <name evidence="7" type="primary">cobJ</name>
    <name evidence="7" type="ORF">I5731_00480</name>
</gene>
<evidence type="ECO:0000256" key="2">
    <source>
        <dbReference type="ARBA" id="ARBA00022573"/>
    </source>
</evidence>
<dbReference type="Gene3D" id="3.40.1010.10">
    <property type="entry name" value="Cobalt-precorrin-4 Transmethylase, Domain 1"/>
    <property type="match status" value="1"/>
</dbReference>
<keyword evidence="8" id="KW-1185">Reference proteome</keyword>
<dbReference type="RefSeq" id="WP_197309391.1">
    <property type="nucleotide sequence ID" value="NZ_JADZLT010000036.1"/>
</dbReference>
<dbReference type="GO" id="GO:0032259">
    <property type="term" value="P:methylation"/>
    <property type="evidence" value="ECO:0007669"/>
    <property type="project" value="UniProtKB-KW"/>
</dbReference>
<dbReference type="SUPFAM" id="SSF53790">
    <property type="entry name" value="Tetrapyrrole methylase"/>
    <property type="match status" value="1"/>
</dbReference>
<keyword evidence="5" id="KW-0949">S-adenosyl-L-methionine</keyword>
<feature type="domain" description="Tetrapyrrole methylase" evidence="6">
    <location>
        <begin position="9"/>
        <end position="216"/>
    </location>
</feature>
<dbReference type="AlphaFoldDB" id="A0A931HZ35"/>
<dbReference type="Pfam" id="PF00590">
    <property type="entry name" value="TP_methylase"/>
    <property type="match status" value="1"/>
</dbReference>
<dbReference type="EMBL" id="JADZLT010000036">
    <property type="protein sequence ID" value="MBH0236285.1"/>
    <property type="molecule type" value="Genomic_DNA"/>
</dbReference>
<dbReference type="GO" id="GO:0009236">
    <property type="term" value="P:cobalamin biosynthetic process"/>
    <property type="evidence" value="ECO:0007669"/>
    <property type="project" value="UniProtKB-KW"/>
</dbReference>
<accession>A0A931HZ35</accession>
<evidence type="ECO:0000313" key="7">
    <source>
        <dbReference type="EMBL" id="MBH0236285.1"/>
    </source>
</evidence>
<dbReference type="InterPro" id="IPR035996">
    <property type="entry name" value="4pyrrol_Methylase_sf"/>
</dbReference>
<evidence type="ECO:0000256" key="5">
    <source>
        <dbReference type="ARBA" id="ARBA00022691"/>
    </source>
</evidence>
<dbReference type="InterPro" id="IPR014776">
    <property type="entry name" value="4pyrrole_Mease_sub2"/>
</dbReference>
<keyword evidence="4 7" id="KW-0808">Transferase</keyword>
<evidence type="ECO:0000256" key="3">
    <source>
        <dbReference type="ARBA" id="ARBA00022603"/>
    </source>
</evidence>
<name>A0A931HZ35_9HYPH</name>
<reference evidence="7" key="1">
    <citation type="submission" date="2020-12" db="EMBL/GenBank/DDBJ databases">
        <title>Methylobrevis albus sp. nov., isolated from fresh water lack sediment.</title>
        <authorList>
            <person name="Zou Q."/>
        </authorList>
    </citation>
    <scope>NUCLEOTIDE SEQUENCE</scope>
    <source>
        <strain evidence="7">L22</strain>
    </source>
</reference>
<proteinExistence type="predicted"/>
<dbReference type="Gene3D" id="3.30.950.10">
    <property type="entry name" value="Methyltransferase, Cobalt-precorrin-4 Transmethylase, Domain 2"/>
    <property type="match status" value="1"/>
</dbReference>
<dbReference type="InterPro" id="IPR014777">
    <property type="entry name" value="4pyrrole_Mease_sub1"/>
</dbReference>
<dbReference type="PANTHER" id="PTHR47036:SF1">
    <property type="entry name" value="COBALT-FACTOR III C(17)-METHYLTRANSFERASE-RELATED"/>
    <property type="match status" value="1"/>
</dbReference>
<dbReference type="Proteomes" id="UP000631694">
    <property type="component" value="Unassembled WGS sequence"/>
</dbReference>
<dbReference type="PANTHER" id="PTHR47036">
    <property type="entry name" value="COBALT-FACTOR III C(17)-METHYLTRANSFERASE-RELATED"/>
    <property type="match status" value="1"/>
</dbReference>
<organism evidence="7 8">
    <name type="scientific">Methylobrevis albus</name>
    <dbReference type="NCBI Taxonomy" id="2793297"/>
    <lineage>
        <taxon>Bacteria</taxon>
        <taxon>Pseudomonadati</taxon>
        <taxon>Pseudomonadota</taxon>
        <taxon>Alphaproteobacteria</taxon>
        <taxon>Hyphomicrobiales</taxon>
        <taxon>Pleomorphomonadaceae</taxon>
        <taxon>Methylobrevis</taxon>
    </lineage>
</organism>
<dbReference type="GO" id="GO:0030789">
    <property type="term" value="F:precorrin-3B C17-methyltransferase activity"/>
    <property type="evidence" value="ECO:0007669"/>
    <property type="project" value="UniProtKB-EC"/>
</dbReference>
<evidence type="ECO:0000256" key="1">
    <source>
        <dbReference type="ARBA" id="ARBA00004953"/>
    </source>
</evidence>
<evidence type="ECO:0000313" key="8">
    <source>
        <dbReference type="Proteomes" id="UP000631694"/>
    </source>
</evidence>
<comment type="caution">
    <text evidence="7">The sequence shown here is derived from an EMBL/GenBank/DDBJ whole genome shotgun (WGS) entry which is preliminary data.</text>
</comment>
<dbReference type="CDD" id="cd11646">
    <property type="entry name" value="Precorrin_3B_C17_MT"/>
    <property type="match status" value="1"/>
</dbReference>
<keyword evidence="3 7" id="KW-0489">Methyltransferase</keyword>
<dbReference type="InterPro" id="IPR006363">
    <property type="entry name" value="Cbl_synth_CobJ/CibH_dom"/>
</dbReference>
<dbReference type="EC" id="2.1.1.131" evidence="7"/>
<protein>
    <submittedName>
        <fullName evidence="7">Precorrin-3B C(17)-methyltransferase</fullName>
        <ecNumber evidence="7">2.1.1.131</ecNumber>
    </submittedName>
</protein>
<sequence length="262" mass="26942">MSGAAGGHLTVVGLGPGPDCWLTPEAADAVAAATDLVGYQPYVARCPERPGQARHASDNRVELDRARHALRLAAAGRQVAVVSGGDPGIFAMAAAVYEAIEVDGLPAGVEVRVLPGISAMQAAAARLGAPLGHDFCAISLSDNLKPWALVERRLTAAANGDFVVALYNPASKARPDRIHQAFALLRGLKAGTTPVAFARAVGRPDERIVVTTLGDADPGVADMATLVLIGSSETRWFSAGGRDVLLTPRSVAAARGDLAEAS</sequence>
<evidence type="ECO:0000259" key="6">
    <source>
        <dbReference type="Pfam" id="PF00590"/>
    </source>
</evidence>
<dbReference type="InterPro" id="IPR051810">
    <property type="entry name" value="Precorrin_MeTrfase"/>
</dbReference>
<comment type="pathway">
    <text evidence="1">Cofactor biosynthesis; adenosylcobalamin biosynthesis.</text>
</comment>
<keyword evidence="2" id="KW-0169">Cobalamin biosynthesis</keyword>
<evidence type="ECO:0000256" key="4">
    <source>
        <dbReference type="ARBA" id="ARBA00022679"/>
    </source>
</evidence>
<dbReference type="InterPro" id="IPR000878">
    <property type="entry name" value="4pyrrol_Mease"/>
</dbReference>
<dbReference type="NCBIfam" id="TIGR01466">
    <property type="entry name" value="cobJ_cbiH"/>
    <property type="match status" value="1"/>
</dbReference>